<dbReference type="InterPro" id="IPR000719">
    <property type="entry name" value="Prot_kinase_dom"/>
</dbReference>
<dbReference type="GO" id="GO:0005524">
    <property type="term" value="F:ATP binding"/>
    <property type="evidence" value="ECO:0007669"/>
    <property type="project" value="UniProtKB-KW"/>
</dbReference>
<evidence type="ECO:0000256" key="1">
    <source>
        <dbReference type="ARBA" id="ARBA00012513"/>
    </source>
</evidence>
<comment type="caution">
    <text evidence="8">The sequence shown here is derived from an EMBL/GenBank/DDBJ whole genome shotgun (WGS) entry which is preliminary data.</text>
</comment>
<evidence type="ECO:0000256" key="4">
    <source>
        <dbReference type="ARBA" id="ARBA00022741"/>
    </source>
</evidence>
<keyword evidence="3" id="KW-0808">Transferase</keyword>
<evidence type="ECO:0000259" key="7">
    <source>
        <dbReference type="PROSITE" id="PS50011"/>
    </source>
</evidence>
<dbReference type="EC" id="2.7.11.1" evidence="1"/>
<dbReference type="CDD" id="cd14014">
    <property type="entry name" value="STKc_PknB_like"/>
    <property type="match status" value="1"/>
</dbReference>
<evidence type="ECO:0000256" key="6">
    <source>
        <dbReference type="ARBA" id="ARBA00022840"/>
    </source>
</evidence>
<dbReference type="Gene3D" id="1.10.510.10">
    <property type="entry name" value="Transferase(Phosphotransferase) domain 1"/>
    <property type="match status" value="1"/>
</dbReference>
<feature type="domain" description="Protein kinase" evidence="7">
    <location>
        <begin position="12"/>
        <end position="270"/>
    </location>
</feature>
<dbReference type="EMBL" id="MCGQ01000089">
    <property type="protein sequence ID" value="OXY86769.1"/>
    <property type="molecule type" value="Genomic_DNA"/>
</dbReference>
<evidence type="ECO:0000256" key="3">
    <source>
        <dbReference type="ARBA" id="ARBA00022679"/>
    </source>
</evidence>
<dbReference type="InterPro" id="IPR011009">
    <property type="entry name" value="Kinase-like_dom_sf"/>
</dbReference>
<dbReference type="PROSITE" id="PS00108">
    <property type="entry name" value="PROTEIN_KINASE_ST"/>
    <property type="match status" value="1"/>
</dbReference>
<name>A0A233RTP6_STRDA</name>
<keyword evidence="9" id="KW-1185">Reference proteome</keyword>
<protein>
    <recommendedName>
        <fullName evidence="1">non-specific serine/threonine protein kinase</fullName>
        <ecNumber evidence="1">2.7.11.1</ecNumber>
    </recommendedName>
</protein>
<dbReference type="PANTHER" id="PTHR43289:SF6">
    <property type="entry name" value="SERINE_THREONINE-PROTEIN KINASE NEKL-3"/>
    <property type="match status" value="1"/>
</dbReference>
<dbReference type="RefSeq" id="WP_094222683.1">
    <property type="nucleotide sequence ID" value="NZ_MCGQ01000089.1"/>
</dbReference>
<evidence type="ECO:0000313" key="8">
    <source>
        <dbReference type="EMBL" id="OXY86769.1"/>
    </source>
</evidence>
<accession>A0A233RTP6</accession>
<reference evidence="8 9" key="1">
    <citation type="submission" date="2016-07" db="EMBL/GenBank/DDBJ databases">
        <title>Draft genome of Streptomyces diastatochromogenes.</title>
        <authorList>
            <person name="Podduturi R."/>
            <person name="Lukassen M.B."/>
            <person name="Clausen N."/>
            <person name="Nielsen J.L."/>
            <person name="Jorgensen N.O."/>
        </authorList>
    </citation>
    <scope>NUCLEOTIDE SEQUENCE [LARGE SCALE GENOMIC DNA]</scope>
    <source>
        <strain evidence="8 9">DSM 40608</strain>
    </source>
</reference>
<dbReference type="OrthoDB" id="9762169at2"/>
<dbReference type="PANTHER" id="PTHR43289">
    <property type="entry name" value="MITOGEN-ACTIVATED PROTEIN KINASE KINASE KINASE 20-RELATED"/>
    <property type="match status" value="1"/>
</dbReference>
<dbReference type="Pfam" id="PF00069">
    <property type="entry name" value="Pkinase"/>
    <property type="match status" value="1"/>
</dbReference>
<organism evidence="8 9">
    <name type="scientific">Streptomyces diastatochromogenes</name>
    <dbReference type="NCBI Taxonomy" id="42236"/>
    <lineage>
        <taxon>Bacteria</taxon>
        <taxon>Bacillati</taxon>
        <taxon>Actinomycetota</taxon>
        <taxon>Actinomycetes</taxon>
        <taxon>Kitasatosporales</taxon>
        <taxon>Streptomycetaceae</taxon>
        <taxon>Streptomyces</taxon>
    </lineage>
</organism>
<keyword evidence="2" id="KW-0723">Serine/threonine-protein kinase</keyword>
<gene>
    <name evidence="8" type="ORF">BEK98_44390</name>
</gene>
<evidence type="ECO:0000313" key="9">
    <source>
        <dbReference type="Proteomes" id="UP000215483"/>
    </source>
</evidence>
<evidence type="ECO:0000256" key="2">
    <source>
        <dbReference type="ARBA" id="ARBA00022527"/>
    </source>
</evidence>
<dbReference type="InterPro" id="IPR008271">
    <property type="entry name" value="Ser/Thr_kinase_AS"/>
</dbReference>
<proteinExistence type="predicted"/>
<dbReference type="GO" id="GO:0004674">
    <property type="term" value="F:protein serine/threonine kinase activity"/>
    <property type="evidence" value="ECO:0007669"/>
    <property type="project" value="UniProtKB-KW"/>
</dbReference>
<keyword evidence="5" id="KW-0418">Kinase</keyword>
<dbReference type="SMART" id="SM00220">
    <property type="entry name" value="S_TKc"/>
    <property type="match status" value="1"/>
</dbReference>
<dbReference type="Gene3D" id="3.30.200.20">
    <property type="entry name" value="Phosphorylase Kinase, domain 1"/>
    <property type="match status" value="1"/>
</dbReference>
<dbReference type="Proteomes" id="UP000215483">
    <property type="component" value="Unassembled WGS sequence"/>
</dbReference>
<dbReference type="SUPFAM" id="SSF56112">
    <property type="entry name" value="Protein kinase-like (PK-like)"/>
    <property type="match status" value="1"/>
</dbReference>
<dbReference type="AlphaFoldDB" id="A0A233RTP6"/>
<sequence>MSGPLRLLAGQYRLERSLAEGGFGRIWQARDEHLDVDVAVKEVAFPAVLDPAEHSRRLAYAAREARNAARLRHHPHILPVYSVVIEDDRPWIVMELVHGGSLADRLARGPLPPENVADVAEAMLKALDTAHEAKVIHRDVKPANIMLASQGRILLTDFGIAAHQDDIRLTTLNNIVGTLEYLAPERINGAEAGPASDLFALGVTLYQAAEGTSPFRRESETATLGALATQPPPRMKKAGGLEPLILGLLDKDPRRRLTVAAALERLHGWRTGQKPPDEDSFEVAWSGSEPLDSFAKKRTAPSTSPTFTGWLRTRKSAVPEMRPGWTLSVGPDGIVITEAADRREFPWDRILHVAIRDSQNGGLYRFTTLYLTFVPSFTPPSLQPAGWPYPKTPPHVFETSLAVPVCILGPMTPGQRDALSDALARHAGRRWKPLAGAAKDLLAWLQDRRR</sequence>
<keyword evidence="6" id="KW-0067">ATP-binding</keyword>
<dbReference type="PROSITE" id="PS50011">
    <property type="entry name" value="PROTEIN_KINASE_DOM"/>
    <property type="match status" value="1"/>
</dbReference>
<keyword evidence="4" id="KW-0547">Nucleotide-binding</keyword>
<evidence type="ECO:0000256" key="5">
    <source>
        <dbReference type="ARBA" id="ARBA00022777"/>
    </source>
</evidence>